<evidence type="ECO:0000313" key="3">
    <source>
        <dbReference type="Proteomes" id="UP000001591"/>
    </source>
</evidence>
<feature type="transmembrane region" description="Helical" evidence="1">
    <location>
        <begin position="25"/>
        <end position="46"/>
    </location>
</feature>
<reference evidence="2 3" key="1">
    <citation type="journal article" date="2010" name="BMC Genomics">
        <title>Metabolic flexibility revealed in the genome of the cyst-forming alpha-1 proteobacterium Rhodospirillum centenum.</title>
        <authorList>
            <person name="Lu Y.K."/>
            <person name="Marden J."/>
            <person name="Han M."/>
            <person name="Swingley W.D."/>
            <person name="Mastrian S.D."/>
            <person name="Chowdhury S.R."/>
            <person name="Hao J."/>
            <person name="Helmy T."/>
            <person name="Kim S."/>
            <person name="Kurdoglu A.A."/>
            <person name="Matthies H.J."/>
            <person name="Rollo D."/>
            <person name="Stothard P."/>
            <person name="Blankenship R.E."/>
            <person name="Bauer C.E."/>
            <person name="Touchman J.W."/>
        </authorList>
    </citation>
    <scope>NUCLEOTIDE SEQUENCE [LARGE SCALE GENOMIC DNA]</scope>
    <source>
        <strain evidence="3">ATCC 51521 / SW</strain>
    </source>
</reference>
<keyword evidence="1" id="KW-0812">Transmembrane</keyword>
<gene>
    <name evidence="2" type="ordered locus">RC1_0652</name>
</gene>
<keyword evidence="1" id="KW-0472">Membrane</keyword>
<dbReference type="EMBL" id="CP000613">
    <property type="protein sequence ID" value="ACI98087.1"/>
    <property type="molecule type" value="Genomic_DNA"/>
</dbReference>
<keyword evidence="3" id="KW-1185">Reference proteome</keyword>
<feature type="transmembrane region" description="Helical" evidence="1">
    <location>
        <begin position="138"/>
        <end position="171"/>
    </location>
</feature>
<evidence type="ECO:0000256" key="1">
    <source>
        <dbReference type="SAM" id="Phobius"/>
    </source>
</evidence>
<feature type="transmembrane region" description="Helical" evidence="1">
    <location>
        <begin position="105"/>
        <end position="126"/>
    </location>
</feature>
<proteinExistence type="predicted"/>
<organism evidence="2 3">
    <name type="scientific">Rhodospirillum centenum (strain ATCC 51521 / SW)</name>
    <dbReference type="NCBI Taxonomy" id="414684"/>
    <lineage>
        <taxon>Bacteria</taxon>
        <taxon>Pseudomonadati</taxon>
        <taxon>Pseudomonadota</taxon>
        <taxon>Alphaproteobacteria</taxon>
        <taxon>Rhodospirillales</taxon>
        <taxon>Rhodospirillaceae</taxon>
        <taxon>Rhodospirillum</taxon>
    </lineage>
</organism>
<name>B6IRK1_RHOCS</name>
<keyword evidence="1" id="KW-1133">Transmembrane helix</keyword>
<dbReference type="RefSeq" id="WP_012565879.1">
    <property type="nucleotide sequence ID" value="NC_011420.2"/>
</dbReference>
<accession>B6IRK1</accession>
<protein>
    <recommendedName>
        <fullName evidence="4">O-antigen polymerase</fullName>
    </recommendedName>
</protein>
<dbReference type="OrthoDB" id="7300702at2"/>
<dbReference type="KEGG" id="rce:RC1_0652"/>
<evidence type="ECO:0000313" key="2">
    <source>
        <dbReference type="EMBL" id="ACI98087.1"/>
    </source>
</evidence>
<dbReference type="Proteomes" id="UP000001591">
    <property type="component" value="Chromosome"/>
</dbReference>
<sequence>MLGALALGVALRLRTAPGDWRLVPVAGALLLAVFGWAALGALSLVAEKTGEVGWNNRAAEAGAVLRQIGRSLPAFLLGDGWGALVASPAVGNWRVSFTHNAASYFLVKTGVLGFVAATGYLAALLVESWPALRRRADIALAALPSLAVALFLHTSYKYLCFGLLCTVLLLASAGRDDPKD</sequence>
<evidence type="ECO:0008006" key="4">
    <source>
        <dbReference type="Google" id="ProtNLM"/>
    </source>
</evidence>
<dbReference type="STRING" id="414684.RC1_0652"/>
<dbReference type="eggNOG" id="ENOG5033856">
    <property type="taxonomic scope" value="Bacteria"/>
</dbReference>
<dbReference type="HOGENOM" id="CLU_1495081_0_0_5"/>
<dbReference type="AlphaFoldDB" id="B6IRK1"/>